<feature type="binding site" evidence="6">
    <location>
        <position position="52"/>
    </location>
    <ligand>
        <name>S-adenosyl-L-methionine</name>
        <dbReference type="ChEBI" id="CHEBI:59789"/>
    </ligand>
</feature>
<evidence type="ECO:0000256" key="6">
    <source>
        <dbReference type="HAMAP-Rule" id="MF_01007"/>
    </source>
</evidence>
<comment type="catalytic activity">
    <reaction evidence="6">
        <text>cytidine(1402) in 16S rRNA + S-adenosyl-L-methionine = N(4)-methylcytidine(1402) in 16S rRNA + S-adenosyl-L-homocysteine + H(+)</text>
        <dbReference type="Rhea" id="RHEA:42928"/>
        <dbReference type="Rhea" id="RHEA-COMP:10286"/>
        <dbReference type="Rhea" id="RHEA-COMP:10287"/>
        <dbReference type="ChEBI" id="CHEBI:15378"/>
        <dbReference type="ChEBI" id="CHEBI:57856"/>
        <dbReference type="ChEBI" id="CHEBI:59789"/>
        <dbReference type="ChEBI" id="CHEBI:74506"/>
        <dbReference type="ChEBI" id="CHEBI:82748"/>
        <dbReference type="EC" id="2.1.1.199"/>
    </reaction>
</comment>
<evidence type="ECO:0000256" key="2">
    <source>
        <dbReference type="ARBA" id="ARBA00022552"/>
    </source>
</evidence>
<dbReference type="NCBIfam" id="TIGR00006">
    <property type="entry name" value="16S rRNA (cytosine(1402)-N(4))-methyltransferase RsmH"/>
    <property type="match status" value="1"/>
</dbReference>
<evidence type="ECO:0000256" key="3">
    <source>
        <dbReference type="ARBA" id="ARBA00022603"/>
    </source>
</evidence>
<comment type="function">
    <text evidence="6">Specifically methylates the N4 position of cytidine in position 1402 (C1402) of 16S rRNA.</text>
</comment>
<evidence type="ECO:0000256" key="4">
    <source>
        <dbReference type="ARBA" id="ARBA00022679"/>
    </source>
</evidence>
<comment type="subcellular location">
    <subcellularLocation>
        <location evidence="6">Cytoplasm</location>
    </subcellularLocation>
</comment>
<dbReference type="PANTHER" id="PTHR11265">
    <property type="entry name" value="S-ADENOSYL-METHYLTRANSFERASE MRAW"/>
    <property type="match status" value="1"/>
</dbReference>
<dbReference type="GO" id="GO:0071424">
    <property type="term" value="F:rRNA (cytosine-N4-)-methyltransferase activity"/>
    <property type="evidence" value="ECO:0007669"/>
    <property type="project" value="UniProtKB-UniRule"/>
</dbReference>
<comment type="caution">
    <text evidence="7">The sequence shown here is derived from an EMBL/GenBank/DDBJ whole genome shotgun (WGS) entry which is preliminary data.</text>
</comment>
<feature type="binding site" evidence="6">
    <location>
        <position position="107"/>
    </location>
    <ligand>
        <name>S-adenosyl-L-methionine</name>
        <dbReference type="ChEBI" id="CHEBI:59789"/>
    </ligand>
</feature>
<dbReference type="HAMAP" id="MF_01007">
    <property type="entry name" value="16SrRNA_methyltr_H"/>
    <property type="match status" value="1"/>
</dbReference>
<feature type="binding site" evidence="6">
    <location>
        <position position="100"/>
    </location>
    <ligand>
        <name>S-adenosyl-L-methionine</name>
        <dbReference type="ChEBI" id="CHEBI:59789"/>
    </ligand>
</feature>
<dbReference type="InterPro" id="IPR029063">
    <property type="entry name" value="SAM-dependent_MTases_sf"/>
</dbReference>
<reference evidence="7 8" key="1">
    <citation type="journal article" date="2015" name="Microbiome">
        <title>Genomic resolution of linkages in carbon, nitrogen, and sulfur cycling among widespread estuary sediment bacteria.</title>
        <authorList>
            <person name="Baker B.J."/>
            <person name="Lazar C.S."/>
            <person name="Teske A.P."/>
            <person name="Dick G.J."/>
        </authorList>
    </citation>
    <scope>NUCLEOTIDE SEQUENCE [LARGE SCALE GENOMIC DNA]</scope>
    <source>
        <strain evidence="7">SM23_60</strain>
    </source>
</reference>
<protein>
    <recommendedName>
        <fullName evidence="6">Ribosomal RNA small subunit methyltransferase H</fullName>
        <ecNumber evidence="6">2.1.1.199</ecNumber>
    </recommendedName>
    <alternativeName>
        <fullName evidence="6">16S rRNA m(4)C1402 methyltransferase</fullName>
    </alternativeName>
    <alternativeName>
        <fullName evidence="6">rRNA (cytosine-N(4)-)-methyltransferase RsmH</fullName>
    </alternativeName>
</protein>
<dbReference type="AlphaFoldDB" id="A0A0S8GFE8"/>
<feature type="binding site" evidence="6">
    <location>
        <begin position="33"/>
        <end position="35"/>
    </location>
    <ligand>
        <name>S-adenosyl-L-methionine</name>
        <dbReference type="ChEBI" id="CHEBI:59789"/>
    </ligand>
</feature>
<keyword evidence="5 6" id="KW-0949">S-adenosyl-L-methionine</keyword>
<dbReference type="GO" id="GO:0070475">
    <property type="term" value="P:rRNA base methylation"/>
    <property type="evidence" value="ECO:0007669"/>
    <property type="project" value="UniProtKB-UniRule"/>
</dbReference>
<organism evidence="7 8">
    <name type="scientific">candidate division WOR_3 bacterium SM23_60</name>
    <dbReference type="NCBI Taxonomy" id="1703780"/>
    <lineage>
        <taxon>Bacteria</taxon>
        <taxon>Bacteria division WOR-3</taxon>
    </lineage>
</organism>
<dbReference type="PATRIC" id="fig|1703780.3.peg.770"/>
<evidence type="ECO:0000313" key="8">
    <source>
        <dbReference type="Proteomes" id="UP000051096"/>
    </source>
</evidence>
<dbReference type="PIRSF" id="PIRSF004486">
    <property type="entry name" value="MraW"/>
    <property type="match status" value="1"/>
</dbReference>
<dbReference type="SUPFAM" id="SSF53335">
    <property type="entry name" value="S-adenosyl-L-methionine-dependent methyltransferases"/>
    <property type="match status" value="1"/>
</dbReference>
<comment type="similarity">
    <text evidence="1 6">Belongs to the methyltransferase superfamily. RsmH family.</text>
</comment>
<keyword evidence="6" id="KW-0963">Cytoplasm</keyword>
<dbReference type="Gene3D" id="3.40.50.150">
    <property type="entry name" value="Vaccinia Virus protein VP39"/>
    <property type="match status" value="1"/>
</dbReference>
<evidence type="ECO:0000256" key="5">
    <source>
        <dbReference type="ARBA" id="ARBA00022691"/>
    </source>
</evidence>
<dbReference type="PANTHER" id="PTHR11265:SF0">
    <property type="entry name" value="12S RRNA N4-METHYLCYTIDINE METHYLTRANSFERASE"/>
    <property type="match status" value="1"/>
</dbReference>
<evidence type="ECO:0000256" key="1">
    <source>
        <dbReference type="ARBA" id="ARBA00010396"/>
    </source>
</evidence>
<dbReference type="EMBL" id="LJUO01000094">
    <property type="protein sequence ID" value="KPK70346.1"/>
    <property type="molecule type" value="Genomic_DNA"/>
</dbReference>
<dbReference type="InterPro" id="IPR002903">
    <property type="entry name" value="RsmH"/>
</dbReference>
<accession>A0A0S8GFE8</accession>
<dbReference type="Pfam" id="PF01795">
    <property type="entry name" value="Methyltransf_5"/>
    <property type="match status" value="1"/>
</dbReference>
<feature type="binding site" evidence="6">
    <location>
        <position position="79"/>
    </location>
    <ligand>
        <name>S-adenosyl-L-methionine</name>
        <dbReference type="ChEBI" id="CHEBI:59789"/>
    </ligand>
</feature>
<dbReference type="Proteomes" id="UP000051096">
    <property type="component" value="Unassembled WGS sequence"/>
</dbReference>
<gene>
    <name evidence="6" type="primary">rsmH</name>
    <name evidence="7" type="ORF">AMJ87_09010</name>
</gene>
<proteinExistence type="inferred from homology"/>
<evidence type="ECO:0000313" key="7">
    <source>
        <dbReference type="EMBL" id="KPK70346.1"/>
    </source>
</evidence>
<dbReference type="GO" id="GO:0005737">
    <property type="term" value="C:cytoplasm"/>
    <property type="evidence" value="ECO:0007669"/>
    <property type="project" value="UniProtKB-SubCell"/>
</dbReference>
<keyword evidence="2 6" id="KW-0698">rRNA processing</keyword>
<dbReference type="InterPro" id="IPR023397">
    <property type="entry name" value="SAM-dep_MeTrfase_MraW_recog"/>
</dbReference>
<keyword evidence="3 6" id="KW-0489">Methyltransferase</keyword>
<sequence>MLFHQPVLTAEVVHYMDLTRDRGVFCDCTVGGGGHMLAMLQETKKAQFIGIDWDPEAIAQARSRVGAYMNRCCLIQDNFSNLNAILKQQDVDKLEGVLFDLGVSHHQIANARRGFSYKHDGDLLMNMAPDNPTLVEKLRNTTERGLISVLKNYGDVRNCKKLGATIFRARKTLRTTRDLRTLVEQVTPRRFWKKTLPTVFQALRIWVNDELENVRTALAVAFQALECDGRIVFISYHSGEDRIVKTVFREYVRQGFLKTLHKKVIRPTAQEIAQNPRARSAKLRAGEKCVHS</sequence>
<dbReference type="EC" id="2.1.1.199" evidence="6"/>
<dbReference type="SUPFAM" id="SSF81799">
    <property type="entry name" value="Putative methyltransferase TM0872, insert domain"/>
    <property type="match status" value="1"/>
</dbReference>
<dbReference type="Gene3D" id="1.10.150.170">
    <property type="entry name" value="Putative methyltransferase TM0872, insert domain"/>
    <property type="match status" value="1"/>
</dbReference>
<keyword evidence="4 6" id="KW-0808">Transferase</keyword>
<name>A0A0S8GFE8_UNCW3</name>